<dbReference type="RefSeq" id="WP_011243449.1">
    <property type="nucleotide sequence ID" value="NZ_CP085785.1"/>
</dbReference>
<proteinExistence type="predicted"/>
<protein>
    <submittedName>
        <fullName evidence="2">Uncharacterized protein</fullName>
    </submittedName>
</protein>
<gene>
    <name evidence="2" type="ordered locus">syc1137_d</name>
</gene>
<sequence length="112" mass="11893">MARLKATDLPLVSPMLLRPLPERFLRSLAVAGTVGFVAPLAVMGLLWLAMTSLSWVPGIGSWGQSGLEILRYFCDTFGSGNPLCGLLVIGATCAVVGMMFDTYAVSVSRASR</sequence>
<reference evidence="2 3" key="1">
    <citation type="journal article" date="2007" name="Photosyn. Res.">
        <title>Complete nucleotide sequence of the freshwater unicellular cyanobacterium Synechococcus elongatus PCC 6301 chromosome: gene content and organization.</title>
        <authorList>
            <person name="Sugita C."/>
            <person name="Ogata K."/>
            <person name="Shikata M."/>
            <person name="Jikuya H."/>
            <person name="Takano J."/>
            <person name="Furumichi M."/>
            <person name="Kanehisa M."/>
            <person name="Omata T."/>
            <person name="Sugiura M."/>
            <person name="Sugita M."/>
        </authorList>
    </citation>
    <scope>NUCLEOTIDE SEQUENCE [LARGE SCALE GENOMIC DNA]</scope>
    <source>
        <strain evidence="3">ATCC 27144 / PCC 6301 / SAUG 1402/1</strain>
    </source>
</reference>
<feature type="transmembrane region" description="Helical" evidence="1">
    <location>
        <begin position="28"/>
        <end position="50"/>
    </location>
</feature>
<organism evidence="2 3">
    <name type="scientific">Synechococcus sp. (strain ATCC 27144 / PCC 6301 / SAUG 1402/1)</name>
    <name type="common">Anacystis nidulans</name>
    <dbReference type="NCBI Taxonomy" id="269084"/>
    <lineage>
        <taxon>Bacteria</taxon>
        <taxon>Bacillati</taxon>
        <taxon>Cyanobacteriota</taxon>
        <taxon>Cyanophyceae</taxon>
        <taxon>Synechococcales</taxon>
        <taxon>Synechococcaceae</taxon>
        <taxon>Synechococcus</taxon>
    </lineage>
</organism>
<keyword evidence="1" id="KW-0812">Transmembrane</keyword>
<dbReference type="KEGG" id="syc:syc1137_d"/>
<dbReference type="GeneID" id="72429196"/>
<dbReference type="EMBL" id="AP008231">
    <property type="protein sequence ID" value="BAD79327.1"/>
    <property type="molecule type" value="Genomic_DNA"/>
</dbReference>
<keyword evidence="1" id="KW-1133">Transmembrane helix</keyword>
<feature type="transmembrane region" description="Helical" evidence="1">
    <location>
        <begin position="85"/>
        <end position="105"/>
    </location>
</feature>
<accession>A0A0H3K8M0</accession>
<dbReference type="AlphaFoldDB" id="A0A0H3K8M0"/>
<evidence type="ECO:0000313" key="3">
    <source>
        <dbReference type="Proteomes" id="UP000001175"/>
    </source>
</evidence>
<evidence type="ECO:0000256" key="1">
    <source>
        <dbReference type="SAM" id="Phobius"/>
    </source>
</evidence>
<dbReference type="Proteomes" id="UP000001175">
    <property type="component" value="Chromosome"/>
</dbReference>
<name>A0A0H3K8M0_SYNP6</name>
<keyword evidence="1" id="KW-0472">Membrane</keyword>
<evidence type="ECO:0000313" key="2">
    <source>
        <dbReference type="EMBL" id="BAD79327.1"/>
    </source>
</evidence>